<dbReference type="Gene3D" id="3.90.79.10">
    <property type="entry name" value="Nucleoside Triphosphate Pyrophosphohydrolase"/>
    <property type="match status" value="1"/>
</dbReference>
<dbReference type="SUPFAM" id="SSF55811">
    <property type="entry name" value="Nudix"/>
    <property type="match status" value="1"/>
</dbReference>
<dbReference type="Pfam" id="PF00293">
    <property type="entry name" value="NUDIX"/>
    <property type="match status" value="1"/>
</dbReference>
<comment type="cofactor">
    <cofactor evidence="1">
        <name>Mg(2+)</name>
        <dbReference type="ChEBI" id="CHEBI:18420"/>
    </cofactor>
</comment>
<dbReference type="PANTHER" id="PTHR43046">
    <property type="entry name" value="GDP-MANNOSE MANNOSYL HYDROLASE"/>
    <property type="match status" value="1"/>
</dbReference>
<gene>
    <name evidence="4" type="ORF">OO013_18090</name>
</gene>
<comment type="caution">
    <text evidence="4">The sequence shown here is derived from an EMBL/GenBank/DDBJ whole genome shotgun (WGS) entry which is preliminary data.</text>
</comment>
<dbReference type="Proteomes" id="UP001209885">
    <property type="component" value="Unassembled WGS sequence"/>
</dbReference>
<dbReference type="GO" id="GO:0016787">
    <property type="term" value="F:hydrolase activity"/>
    <property type="evidence" value="ECO:0007669"/>
    <property type="project" value="UniProtKB-KW"/>
</dbReference>
<evidence type="ECO:0000256" key="1">
    <source>
        <dbReference type="ARBA" id="ARBA00001946"/>
    </source>
</evidence>
<organism evidence="4 5">
    <name type="scientific">Mangrovivirga halotolerans</name>
    <dbReference type="NCBI Taxonomy" id="2993936"/>
    <lineage>
        <taxon>Bacteria</taxon>
        <taxon>Pseudomonadati</taxon>
        <taxon>Bacteroidota</taxon>
        <taxon>Cytophagia</taxon>
        <taxon>Cytophagales</taxon>
        <taxon>Mangrovivirgaceae</taxon>
        <taxon>Mangrovivirga</taxon>
    </lineage>
</organism>
<evidence type="ECO:0000313" key="5">
    <source>
        <dbReference type="Proteomes" id="UP001209885"/>
    </source>
</evidence>
<sequence>MSKKENISFKNKIRNRVMGLIFNEKNEILVIRQKHLFLKNEWFLLPPGGGIDFGEEMQEALKREIKEETFLDIKNSQYLFISEFIQEPYHAIEHFFLVKEFEGNPKVGSDPELSENNQMILGIEWRSEQELKNINNHRKHRIFNIIPEFKELKKVSGFLTVVSDQKNT</sequence>
<keyword evidence="5" id="KW-1185">Reference proteome</keyword>
<dbReference type="InterPro" id="IPR015797">
    <property type="entry name" value="NUDIX_hydrolase-like_dom_sf"/>
</dbReference>
<evidence type="ECO:0000256" key="2">
    <source>
        <dbReference type="ARBA" id="ARBA00022801"/>
    </source>
</evidence>
<protein>
    <submittedName>
        <fullName evidence="4">NUDIX hydrolase</fullName>
    </submittedName>
</protein>
<dbReference type="RefSeq" id="WP_266058396.1">
    <property type="nucleotide sequence ID" value="NZ_JAPFQN010000011.1"/>
</dbReference>
<dbReference type="PANTHER" id="PTHR43046:SF14">
    <property type="entry name" value="MUTT_NUDIX FAMILY PROTEIN"/>
    <property type="match status" value="1"/>
</dbReference>
<evidence type="ECO:0000259" key="3">
    <source>
        <dbReference type="PROSITE" id="PS51462"/>
    </source>
</evidence>
<proteinExistence type="predicted"/>
<dbReference type="EMBL" id="JAPFQN010000011">
    <property type="protein sequence ID" value="MCX2745799.1"/>
    <property type="molecule type" value="Genomic_DNA"/>
</dbReference>
<dbReference type="PROSITE" id="PS51462">
    <property type="entry name" value="NUDIX"/>
    <property type="match status" value="1"/>
</dbReference>
<feature type="domain" description="Nudix hydrolase" evidence="3">
    <location>
        <begin position="12"/>
        <end position="151"/>
    </location>
</feature>
<evidence type="ECO:0000313" key="4">
    <source>
        <dbReference type="EMBL" id="MCX2745799.1"/>
    </source>
</evidence>
<dbReference type="InterPro" id="IPR000086">
    <property type="entry name" value="NUDIX_hydrolase_dom"/>
</dbReference>
<accession>A0ABT3RVL0</accession>
<reference evidence="4 5" key="1">
    <citation type="submission" date="2022-11" db="EMBL/GenBank/DDBJ databases">
        <title>The characterization of three novel Bacteroidetes species and genomic analysis of their roles in tidal elemental geochemical cycles.</title>
        <authorList>
            <person name="Ma K."/>
        </authorList>
    </citation>
    <scope>NUCLEOTIDE SEQUENCE [LARGE SCALE GENOMIC DNA]</scope>
    <source>
        <strain evidence="4 5">M17</strain>
    </source>
</reference>
<keyword evidence="2 4" id="KW-0378">Hydrolase</keyword>
<name>A0ABT3RVL0_9BACT</name>